<dbReference type="GO" id="GO:0046488">
    <property type="term" value="P:phosphatidylinositol metabolic process"/>
    <property type="evidence" value="ECO:0007669"/>
    <property type="project" value="UniProtKB-UniRule"/>
</dbReference>
<dbReference type="Gene3D" id="2.40.10.10">
    <property type="entry name" value="Trypsin-like serine proteases"/>
    <property type="match status" value="1"/>
</dbReference>
<keyword evidence="1" id="KW-0732">Signal</keyword>
<dbReference type="SUPFAM" id="SSF56104">
    <property type="entry name" value="SAICAR synthase-like"/>
    <property type="match status" value="1"/>
</dbReference>
<accession>A0ABD2JD97</accession>
<gene>
    <name evidence="5" type="ORF">niasHS_010001</name>
</gene>
<dbReference type="Pfam" id="PF01504">
    <property type="entry name" value="PIP5K"/>
    <property type="match status" value="1"/>
</dbReference>
<dbReference type="PANTHER" id="PTHR10161">
    <property type="entry name" value="TARTRATE-RESISTANT ACID PHOSPHATASE TYPE 5"/>
    <property type="match status" value="1"/>
</dbReference>
<dbReference type="InterPro" id="IPR009003">
    <property type="entry name" value="Peptidase_S1_PA"/>
</dbReference>
<keyword evidence="2" id="KW-0378">Hydrolase</keyword>
<organism evidence="5 6">
    <name type="scientific">Heterodera schachtii</name>
    <name type="common">Sugarbeet cyst nematode worm</name>
    <name type="synonym">Tylenchus schachtii</name>
    <dbReference type="NCBI Taxonomy" id="97005"/>
    <lineage>
        <taxon>Eukaryota</taxon>
        <taxon>Metazoa</taxon>
        <taxon>Ecdysozoa</taxon>
        <taxon>Nematoda</taxon>
        <taxon>Chromadorea</taxon>
        <taxon>Rhabditida</taxon>
        <taxon>Tylenchina</taxon>
        <taxon>Tylenchomorpha</taxon>
        <taxon>Tylenchoidea</taxon>
        <taxon>Heteroderidae</taxon>
        <taxon>Heteroderinae</taxon>
        <taxon>Heterodera</taxon>
    </lineage>
</organism>
<dbReference type="PROSITE" id="PS51455">
    <property type="entry name" value="PIPK"/>
    <property type="match status" value="1"/>
</dbReference>
<dbReference type="Proteomes" id="UP001620645">
    <property type="component" value="Unassembled WGS sequence"/>
</dbReference>
<protein>
    <recommendedName>
        <fullName evidence="4">PIPK domain-containing protein</fullName>
    </recommendedName>
</protein>
<dbReference type="SUPFAM" id="SSF56300">
    <property type="entry name" value="Metallo-dependent phosphatases"/>
    <property type="match status" value="1"/>
</dbReference>
<dbReference type="InterPro" id="IPR051558">
    <property type="entry name" value="Metallophosphoesterase_PAP"/>
</dbReference>
<keyword evidence="3" id="KW-0418">Kinase</keyword>
<name>A0ABD2JD97_HETSC</name>
<dbReference type="Pfam" id="PF00149">
    <property type="entry name" value="Metallophos"/>
    <property type="match status" value="1"/>
</dbReference>
<dbReference type="SMART" id="SM00330">
    <property type="entry name" value="PIPKc"/>
    <property type="match status" value="1"/>
</dbReference>
<dbReference type="Gene3D" id="3.60.21.10">
    <property type="match status" value="1"/>
</dbReference>
<evidence type="ECO:0000256" key="1">
    <source>
        <dbReference type="ARBA" id="ARBA00022729"/>
    </source>
</evidence>
<evidence type="ECO:0000259" key="4">
    <source>
        <dbReference type="PROSITE" id="PS51455"/>
    </source>
</evidence>
<dbReference type="PANTHER" id="PTHR10161:SF14">
    <property type="entry name" value="TARTRATE-RESISTANT ACID PHOSPHATASE TYPE 5"/>
    <property type="match status" value="1"/>
</dbReference>
<keyword evidence="3" id="KW-0067">ATP-binding</keyword>
<dbReference type="InterPro" id="IPR001254">
    <property type="entry name" value="Trypsin_dom"/>
</dbReference>
<dbReference type="GO" id="GO:0016301">
    <property type="term" value="F:kinase activity"/>
    <property type="evidence" value="ECO:0007669"/>
    <property type="project" value="UniProtKB-UniRule"/>
</dbReference>
<sequence length="814" mass="93509">MVFTGNNLYSICAHKVNFSQCGISDFEPDLDNVPNDKIGTTHIYKGRPVENANSMPWMVTLLSLQALCTGTIISHKYILTAYHCVSGIISVPSSVQISYGTVNVSNEKHKTIGRNIPMFLLAIVLAFSLQFLSSVAKPENQLGFKCTNVSNSQNYGCSAEGNVLRFFVIGDIGGEEYTVEDQKQQHQCTVEGHGTVDDCVKNNCPTVIKYRPTEAQKAVAKAMDSLATSNGVTPREDFTKVFASKKPKKELYKIANGEMAPHFLLNLGDNFYDVGVTTEDVAERFENNFTNIYKNDSLNVPWYTIAGNNDWESKDGIKPQIEQIEGKWTFPAQNYVVNYEFGESPDKRKTARFIMIDTTVLCGNGANYFKKMKTEDPKKYAEKIEDAKKHYKWLRKELREAKRRRVPFLFMSGHYHLHIMDKPDGKQIDARVFPCAPRLMALMRFFKVQAYFAGHSHSLKHVDLSDSNFHIKTKYIVSGAGSRMENAKSVNPARFPEAYEKYVKFKYPNNVGKRPMIDGEKSKAREEVALDGGAFVGVEIDAEKMVGKLNFYAAGILYKEKDQKVQPNEKVPIQKVPDQKVPIEKWHKFEEQEVELMPREIDMTDENDNICNEFLEFVDADEMKDDEHFKMDDKERIQTKLGKYFCKNLRKESKKIIYDFDWSIVDVQFYAEEAMGEMREKFGITYKKLAESFLSDDLTDLGINGKSKSKFYRTEDKMFLLKQIPKAEETEIIDKLENYFDHMMEMGDKSLTSKIFLVFRVEIENTPTLFLLMENVFKNDKDLQNFDVKDVFSRQTKLVRNVGKYENDPKKVHQ</sequence>
<proteinExistence type="predicted"/>
<dbReference type="GO" id="GO:0016787">
    <property type="term" value="F:hydrolase activity"/>
    <property type="evidence" value="ECO:0007669"/>
    <property type="project" value="UniProtKB-KW"/>
</dbReference>
<dbReference type="AlphaFoldDB" id="A0ABD2JD97"/>
<dbReference type="InterPro" id="IPR002498">
    <property type="entry name" value="PInositol-4-P-4/5-kinase_core"/>
</dbReference>
<dbReference type="GO" id="GO:0005524">
    <property type="term" value="F:ATP binding"/>
    <property type="evidence" value="ECO:0007669"/>
    <property type="project" value="UniProtKB-UniRule"/>
</dbReference>
<dbReference type="SUPFAM" id="SSF50494">
    <property type="entry name" value="Trypsin-like serine proteases"/>
    <property type="match status" value="1"/>
</dbReference>
<dbReference type="Gene3D" id="3.30.800.10">
    <property type="entry name" value="Phosphatidylinositol Phosphate Kinase II Beta"/>
    <property type="match status" value="1"/>
</dbReference>
<evidence type="ECO:0000256" key="2">
    <source>
        <dbReference type="ARBA" id="ARBA00022801"/>
    </source>
</evidence>
<comment type="caution">
    <text evidence="5">The sequence shown here is derived from an EMBL/GenBank/DDBJ whole genome shotgun (WGS) entry which is preliminary data.</text>
</comment>
<dbReference type="Pfam" id="PF00089">
    <property type="entry name" value="Trypsin"/>
    <property type="match status" value="1"/>
</dbReference>
<dbReference type="InterPro" id="IPR043504">
    <property type="entry name" value="Peptidase_S1_PA_chymotrypsin"/>
</dbReference>
<feature type="domain" description="PIPK" evidence="4">
    <location>
        <begin position="598"/>
        <end position="814"/>
    </location>
</feature>
<evidence type="ECO:0000313" key="6">
    <source>
        <dbReference type="Proteomes" id="UP001620645"/>
    </source>
</evidence>
<dbReference type="EMBL" id="JBICCN010000157">
    <property type="protein sequence ID" value="KAL3088550.1"/>
    <property type="molecule type" value="Genomic_DNA"/>
</dbReference>
<dbReference type="InterPro" id="IPR029052">
    <property type="entry name" value="Metallo-depent_PP-like"/>
</dbReference>
<dbReference type="InterPro" id="IPR004843">
    <property type="entry name" value="Calcineurin-like_PHP"/>
</dbReference>
<dbReference type="InterPro" id="IPR027484">
    <property type="entry name" value="PInositol-4-P-5-kinase_N"/>
</dbReference>
<keyword evidence="3" id="KW-0808">Transferase</keyword>
<keyword evidence="3" id="KW-0547">Nucleotide-binding</keyword>
<reference evidence="5 6" key="1">
    <citation type="submission" date="2024-10" db="EMBL/GenBank/DDBJ databases">
        <authorList>
            <person name="Kim D."/>
        </authorList>
    </citation>
    <scope>NUCLEOTIDE SEQUENCE [LARGE SCALE GENOMIC DNA]</scope>
    <source>
        <strain evidence="5">Taebaek</strain>
    </source>
</reference>
<evidence type="ECO:0000256" key="3">
    <source>
        <dbReference type="PROSITE-ProRule" id="PRU00781"/>
    </source>
</evidence>
<keyword evidence="6" id="KW-1185">Reference proteome</keyword>
<evidence type="ECO:0000313" key="5">
    <source>
        <dbReference type="EMBL" id="KAL3088550.1"/>
    </source>
</evidence>